<dbReference type="GO" id="GO:0018169">
    <property type="term" value="F:ribosomal S6-glutamic acid ligase activity"/>
    <property type="evidence" value="ECO:0007669"/>
    <property type="project" value="TreeGrafter"/>
</dbReference>
<feature type="domain" description="ATP-grasp" evidence="2">
    <location>
        <begin position="120"/>
        <end position="305"/>
    </location>
</feature>
<proteinExistence type="predicted"/>
<gene>
    <name evidence="3" type="ORF">SAMN05216464_110122</name>
</gene>
<dbReference type="Pfam" id="PF08443">
    <property type="entry name" value="RimK"/>
    <property type="match status" value="1"/>
</dbReference>
<accession>A0A1G7GFL7</accession>
<evidence type="ECO:0000313" key="3">
    <source>
        <dbReference type="EMBL" id="SDE86924.1"/>
    </source>
</evidence>
<dbReference type="SUPFAM" id="SSF56059">
    <property type="entry name" value="Glutathione synthetase ATP-binding domain-like"/>
    <property type="match status" value="1"/>
</dbReference>
<dbReference type="GO" id="GO:0005737">
    <property type="term" value="C:cytoplasm"/>
    <property type="evidence" value="ECO:0007669"/>
    <property type="project" value="TreeGrafter"/>
</dbReference>
<reference evidence="3 4" key="1">
    <citation type="submission" date="2016-10" db="EMBL/GenBank/DDBJ databases">
        <authorList>
            <person name="de Groot N.N."/>
        </authorList>
    </citation>
    <scope>NUCLEOTIDE SEQUENCE [LARGE SCALE GENOMIC DNA]</scope>
    <source>
        <strain evidence="3 4">47C3B</strain>
    </source>
</reference>
<dbReference type="PROSITE" id="PS50975">
    <property type="entry name" value="ATP_GRASP"/>
    <property type="match status" value="1"/>
</dbReference>
<keyword evidence="1" id="KW-0547">Nucleotide-binding</keyword>
<dbReference type="AlphaFoldDB" id="A0A1G7GFL7"/>
<dbReference type="Pfam" id="PF21068">
    <property type="entry name" value="ATPgraspMvdD"/>
    <property type="match status" value="1"/>
</dbReference>
<dbReference type="RefSeq" id="WP_091152007.1">
    <property type="nucleotide sequence ID" value="NZ_FNAI01000010.1"/>
</dbReference>
<organism evidence="3 4">
    <name type="scientific">Mucilaginibacter pineti</name>
    <dbReference type="NCBI Taxonomy" id="1391627"/>
    <lineage>
        <taxon>Bacteria</taxon>
        <taxon>Pseudomonadati</taxon>
        <taxon>Bacteroidota</taxon>
        <taxon>Sphingobacteriia</taxon>
        <taxon>Sphingobacteriales</taxon>
        <taxon>Sphingobacteriaceae</taxon>
        <taxon>Mucilaginibacter</taxon>
    </lineage>
</organism>
<keyword evidence="4" id="KW-1185">Reference proteome</keyword>
<dbReference type="InterPro" id="IPR013651">
    <property type="entry name" value="ATP-grasp_RimK-type"/>
</dbReference>
<evidence type="ECO:0000259" key="2">
    <source>
        <dbReference type="PROSITE" id="PS50975"/>
    </source>
</evidence>
<dbReference type="Gene3D" id="3.30.470.20">
    <property type="entry name" value="ATP-grasp fold, B domain"/>
    <property type="match status" value="1"/>
</dbReference>
<dbReference type="InterPro" id="IPR048936">
    <property type="entry name" value="MvdD-like_ATPgrasp"/>
</dbReference>
<protein>
    <submittedName>
        <fullName evidence="3">Glutathione synthase/RimK-type ligase, ATP-grasp superfamily</fullName>
    </submittedName>
</protein>
<dbReference type="EMBL" id="FNAI01000010">
    <property type="protein sequence ID" value="SDE86924.1"/>
    <property type="molecule type" value="Genomic_DNA"/>
</dbReference>
<keyword evidence="3" id="KW-0436">Ligase</keyword>
<dbReference type="PANTHER" id="PTHR21621">
    <property type="entry name" value="RIBOSOMAL PROTEIN S6 MODIFICATION PROTEIN"/>
    <property type="match status" value="1"/>
</dbReference>
<dbReference type="InterPro" id="IPR011761">
    <property type="entry name" value="ATP-grasp"/>
</dbReference>
<dbReference type="PANTHER" id="PTHR21621:SF7">
    <property type="entry name" value="RIBOSOMAL PROTEIN BS6--L-GLUTAMATE LIGASE"/>
    <property type="match status" value="1"/>
</dbReference>
<dbReference type="OrthoDB" id="583309at2"/>
<keyword evidence="1" id="KW-0067">ATP-binding</keyword>
<name>A0A1G7GFL7_9SPHI</name>
<evidence type="ECO:0000313" key="4">
    <source>
        <dbReference type="Proteomes" id="UP000199072"/>
    </source>
</evidence>
<dbReference type="Proteomes" id="UP000199072">
    <property type="component" value="Unassembled WGS sequence"/>
</dbReference>
<dbReference type="GO" id="GO:0046872">
    <property type="term" value="F:metal ion binding"/>
    <property type="evidence" value="ECO:0007669"/>
    <property type="project" value="InterPro"/>
</dbReference>
<dbReference type="GO" id="GO:0009432">
    <property type="term" value="P:SOS response"/>
    <property type="evidence" value="ECO:0007669"/>
    <property type="project" value="TreeGrafter"/>
</dbReference>
<sequence>MILIITHKEDYTADFVINKLNDLGVSYFRFNCEDLLNKPLYRLSDDCNFEFELADGKPITSIWYRRTQVPDLTGLNLEEQLYFYREFDALLDSIYYSLRHCKWLSDPFAIKRAESKIFQLNTAKALGWVIPKTIVTNSKSELTKFLASNSKNIIKPLYSGYVPSKGETSLFFTSLVTEENINALQKFDLTPCIYQEYIEKQYELRITVVDGKVFSAMVDSQNHPDSTVDWRKHKQKFSKYDLPENVGLMCIELCKSLGIAFGAIDIIRSIAGEYIFLEINPNGQWAWLEMETAINISDAIIEYLNVQ</sequence>
<dbReference type="STRING" id="1391627.SAMN05216464_110122"/>
<evidence type="ECO:0000256" key="1">
    <source>
        <dbReference type="PROSITE-ProRule" id="PRU00409"/>
    </source>
</evidence>
<dbReference type="GO" id="GO:0005524">
    <property type="term" value="F:ATP binding"/>
    <property type="evidence" value="ECO:0007669"/>
    <property type="project" value="UniProtKB-UniRule"/>
</dbReference>